<dbReference type="KEGG" id="xtr:100494280"/>
<feature type="region of interest" description="Disordered" evidence="9">
    <location>
        <begin position="1998"/>
        <end position="2150"/>
    </location>
</feature>
<evidence type="ECO:0000256" key="1">
    <source>
        <dbReference type="ARBA" id="ARBA00004613"/>
    </source>
</evidence>
<dbReference type="InterPro" id="IPR050780">
    <property type="entry name" value="Mucin_vWF_Thrombospondin_sf"/>
</dbReference>
<dbReference type="Gene3D" id="2.10.25.10">
    <property type="entry name" value="Laminin"/>
    <property type="match status" value="3"/>
</dbReference>
<evidence type="ECO:0000256" key="5">
    <source>
        <dbReference type="ARBA" id="ARBA00023008"/>
    </source>
</evidence>
<dbReference type="PROSITE" id="PS01185">
    <property type="entry name" value="CTCK_1"/>
    <property type="match status" value="1"/>
</dbReference>
<gene>
    <name evidence="14 15" type="primary">LOC100494280</name>
</gene>
<dbReference type="InterPro" id="IPR001846">
    <property type="entry name" value="VWF_type-D"/>
</dbReference>
<dbReference type="Pfam" id="PF00094">
    <property type="entry name" value="VWD"/>
    <property type="match status" value="4"/>
</dbReference>
<dbReference type="SMART" id="SM00215">
    <property type="entry name" value="VWC_out"/>
    <property type="match status" value="2"/>
</dbReference>
<feature type="domain" description="VWFD" evidence="12">
    <location>
        <begin position="867"/>
        <end position="1037"/>
    </location>
</feature>
<dbReference type="InterPro" id="IPR025155">
    <property type="entry name" value="WxxW_domain"/>
</dbReference>
<dbReference type="Pfam" id="PF01826">
    <property type="entry name" value="TIL"/>
    <property type="match status" value="2"/>
</dbReference>
<feature type="compositionally biased region" description="Low complexity" evidence="9">
    <location>
        <begin position="2012"/>
        <end position="2114"/>
    </location>
</feature>
<dbReference type="PROSITE" id="PS51233">
    <property type="entry name" value="VWFD"/>
    <property type="match status" value="4"/>
</dbReference>
<keyword evidence="7" id="KW-0325">Glycoprotein</keyword>
<dbReference type="OMA" id="THGPNVA"/>
<evidence type="ECO:0000256" key="9">
    <source>
        <dbReference type="SAM" id="MobiDB-lite"/>
    </source>
</evidence>
<feature type="domain" description="VWFD" evidence="12">
    <location>
        <begin position="2280"/>
        <end position="2463"/>
    </location>
</feature>
<feature type="domain" description="VWFC" evidence="11">
    <location>
        <begin position="2551"/>
        <end position="2622"/>
    </location>
</feature>
<dbReference type="FunFam" id="2.10.25.10:FF:000153">
    <property type="entry name" value="MUC5B isoform 1"/>
    <property type="match status" value="1"/>
</dbReference>
<dbReference type="SMART" id="SM00832">
    <property type="entry name" value="C8"/>
    <property type="match status" value="4"/>
</dbReference>
<feature type="domain" description="VWFD" evidence="12">
    <location>
        <begin position="400"/>
        <end position="575"/>
    </location>
</feature>
<organism evidence="13 14">
    <name type="scientific">Xenopus tropicalis</name>
    <name type="common">Western clawed frog</name>
    <name type="synonym">Silurana tropicalis</name>
    <dbReference type="NCBI Taxonomy" id="8364"/>
    <lineage>
        <taxon>Eukaryota</taxon>
        <taxon>Metazoa</taxon>
        <taxon>Chordata</taxon>
        <taxon>Craniata</taxon>
        <taxon>Vertebrata</taxon>
        <taxon>Euteleostomi</taxon>
        <taxon>Amphibia</taxon>
        <taxon>Batrachia</taxon>
        <taxon>Anura</taxon>
        <taxon>Pipoidea</taxon>
        <taxon>Pipidae</taxon>
        <taxon>Xenopodinae</taxon>
        <taxon>Xenopus</taxon>
        <taxon>Silurana</taxon>
    </lineage>
</organism>
<keyword evidence="4" id="KW-0677">Repeat</keyword>
<dbReference type="PANTHER" id="PTHR11339">
    <property type="entry name" value="EXTRACELLULAR MATRIX GLYCOPROTEIN RELATED"/>
    <property type="match status" value="1"/>
</dbReference>
<feature type="compositionally biased region" description="Low complexity" evidence="9">
    <location>
        <begin position="1665"/>
        <end position="1678"/>
    </location>
</feature>
<protein>
    <submittedName>
        <fullName evidence="14">Mucin-5AC-like</fullName>
    </submittedName>
</protein>
<evidence type="ECO:0000256" key="3">
    <source>
        <dbReference type="ARBA" id="ARBA00022729"/>
    </source>
</evidence>
<dbReference type="Pfam" id="PF23244">
    <property type="entry name" value="VWF"/>
    <property type="match status" value="1"/>
</dbReference>
<dbReference type="AGR" id="Xenbase:XB-GENE-29082111"/>
<dbReference type="Pfam" id="PF13330">
    <property type="entry name" value="Mucin2_WxxW"/>
    <property type="match status" value="3"/>
</dbReference>
<evidence type="ECO:0000313" key="14">
    <source>
        <dbReference type="RefSeq" id="XP_031757174.1"/>
    </source>
</evidence>
<dbReference type="InterPro" id="IPR058753">
    <property type="entry name" value="TIL_OTOGL_Mucin"/>
</dbReference>
<evidence type="ECO:0000256" key="6">
    <source>
        <dbReference type="ARBA" id="ARBA00023157"/>
    </source>
</evidence>
<comment type="subcellular location">
    <subcellularLocation>
        <location evidence="1">Secreted</location>
    </subcellularLocation>
</comment>
<feature type="disulfide bond" evidence="8">
    <location>
        <begin position="2981"/>
        <end position="3035"/>
    </location>
</feature>
<reference evidence="14" key="1">
    <citation type="submission" date="2025-08" db="UniProtKB">
        <authorList>
            <consortium name="RefSeq"/>
        </authorList>
    </citation>
    <scope>IDENTIFICATION</scope>
    <source>
        <strain evidence="14">Nigerian</strain>
        <tissue evidence="14">Liver and blood</tissue>
    </source>
</reference>
<evidence type="ECO:0000259" key="12">
    <source>
        <dbReference type="PROSITE" id="PS51233"/>
    </source>
</evidence>
<feature type="region of interest" description="Disordered" evidence="9">
    <location>
        <begin position="1651"/>
        <end position="1678"/>
    </location>
</feature>
<evidence type="ECO:0000313" key="15">
    <source>
        <dbReference type="Xenbase" id="XB-GENE-29082111"/>
    </source>
</evidence>
<feature type="region of interest" description="Disordered" evidence="9">
    <location>
        <begin position="1476"/>
        <end position="1497"/>
    </location>
</feature>
<dbReference type="SMART" id="SM00214">
    <property type="entry name" value="VWC"/>
    <property type="match status" value="6"/>
</dbReference>
<feature type="disulfide bond" evidence="8">
    <location>
        <begin position="2985"/>
        <end position="3037"/>
    </location>
</feature>
<evidence type="ECO:0000259" key="11">
    <source>
        <dbReference type="PROSITE" id="PS50184"/>
    </source>
</evidence>
<feature type="region of interest" description="Disordered" evidence="9">
    <location>
        <begin position="1429"/>
        <end position="1453"/>
    </location>
</feature>
<keyword evidence="6 8" id="KW-1015">Disulfide bond</keyword>
<dbReference type="InterPro" id="IPR014853">
    <property type="entry name" value="VWF/SSPO/ZAN-like_Cys-rich_dom"/>
</dbReference>
<keyword evidence="2" id="KW-0964">Secreted</keyword>
<dbReference type="GeneID" id="100494280"/>
<feature type="domain" description="VWFD" evidence="12">
    <location>
        <begin position="47"/>
        <end position="217"/>
    </location>
</feature>
<evidence type="ECO:0000313" key="13">
    <source>
        <dbReference type="Proteomes" id="UP000008143"/>
    </source>
</evidence>
<dbReference type="PROSITE" id="PS01225">
    <property type="entry name" value="CTCK_2"/>
    <property type="match status" value="1"/>
</dbReference>
<dbReference type="Pfam" id="PF08742">
    <property type="entry name" value="C8"/>
    <property type="match status" value="4"/>
</dbReference>
<dbReference type="InterPro" id="IPR001007">
    <property type="entry name" value="VWF_dom"/>
</dbReference>
<dbReference type="OrthoDB" id="160294at2759"/>
<evidence type="ECO:0000256" key="8">
    <source>
        <dbReference type="PROSITE-ProRule" id="PRU00039"/>
    </source>
</evidence>
<feature type="compositionally biased region" description="Low complexity" evidence="9">
    <location>
        <begin position="2126"/>
        <end position="2150"/>
    </location>
</feature>
<dbReference type="RefSeq" id="XP_031757174.1">
    <property type="nucleotide sequence ID" value="XM_031901314.1"/>
</dbReference>
<evidence type="ECO:0000256" key="4">
    <source>
        <dbReference type="ARBA" id="ARBA00022737"/>
    </source>
</evidence>
<dbReference type="SUPFAM" id="SSF57567">
    <property type="entry name" value="Serine protease inhibitors"/>
    <property type="match status" value="3"/>
</dbReference>
<accession>A0A8J1JH24</accession>
<dbReference type="Proteomes" id="UP000008143">
    <property type="component" value="Chromosome 4"/>
</dbReference>
<keyword evidence="3" id="KW-0732">Signal</keyword>
<dbReference type="GO" id="GO:0005615">
    <property type="term" value="C:extracellular space"/>
    <property type="evidence" value="ECO:0000318"/>
    <property type="project" value="GO_Central"/>
</dbReference>
<dbReference type="GO" id="GO:0005201">
    <property type="term" value="F:extracellular matrix structural constituent"/>
    <property type="evidence" value="ECO:0000318"/>
    <property type="project" value="GO_Central"/>
</dbReference>
<dbReference type="FunFam" id="2.10.25.10:FF:000674">
    <property type="entry name" value="Mucin-2"/>
    <property type="match status" value="1"/>
</dbReference>
<feature type="region of interest" description="Disordered" evidence="9">
    <location>
        <begin position="1876"/>
        <end position="1904"/>
    </location>
</feature>
<sequence length="3059" mass="333925">MEQQDAQALSLPSATREAEMDVTFRPPDIYHYDEHLRMVKPPGTMSNEICSYWNFHYNTFDGDIFYFPGTCNYILSSDCKSTYEDFIIQIQNTLENGTIYTKIIMKIDMLIVVLLNNTVLVNGELTELPHSSSGVMINKIGVYTKVTSKIGLEFNMNDDGSLMLRLDPKYSNETCGLCGDYNGMSKINEFTSSSGIEISETEFGNLQKVNVPNEKCEDVVDPNWESCNETGEICANILNGPSFVDCLLVLPIDDYVYSCMEDLCTCKEDMSSDCICSTIAEYSRQCIRNGGTPGNWRTQELCPKTCPLNLEYNECGPSCRDSCSNPERGSICENRCVEGCFCPSGMVLDDIEYLGCINLTECACTYNGNVFLPGANYSTSCSSCTCSGGKWNCKDTPCSSTCSIEGGSHVTTFDVTHFTVYGDCTYVLSKVCDDENFIVLGELRPCGRKDTETCLMEVIIILNSGQTTIEVRSTGEVYVNFLYTILPISSGPFTMLQPSPFYIVFDYVDGMQAIIQLVPVMQLYVVLDPKYKTKTCGICGNFNDIQGDDFLTISGVIEGSAAAFVNTWKTDANCPSVKTVLEDPCALSLENEDYAKHWCSLLTDSESVFSQCHYVVNPNVFYKNCLSDTCSCENSEECMCAALFSYVRACAAKDVILTDWNSLVCTNYRSVCSNNQVFSYTISSCLPTCGSLSLSDSMCEIYFDPLMGCSCGKGLYLDDDGKCVPPSLCPCYYRGSPIQSGTTINEGGVICTCTQGKLNCTGNEISDCVDPMVYISCKNATPGTPGAECFKSCETLDMHCYSKRCIPGCVCPNGLVFDGKGGCIRDTDCPCIHNEAMYAPGDEIKIRCNTCVCKDRMWNCTENVCLATCKVYGDGHYSTFDGQIYSFGGECEYTLAKDHCSSNDTGSTFRVITENIPCGTTGTTCSKSIKIFLNGYELVLLDDHLNVIQRGNDTKVPYRVRLMGIYMVIETNQGLLLVWDKRTTIYIKVTNIFQGMLCGLCGNYDGNRNNDFTTRTNAVVGNVEEFANSWKLSLACPDAKLNKDPCALNPYRMAWAQKQCSIIYSGVFAACHPHVDPSPYYDACVSDTCACNTGGDCECFCTAVAAYSQACGEFFICIYWRTPTICPMFCDYYNKEKRCEWHYRSCGAPCLKTCRNPSGKCSYELGGLEGCYPKCPKDAPYFDEDDMECVSKCGCLDEDRVYYKLGSQMPSNETCFTCYCTENGPMCSPNAKACVCIYEGRMYNYNQTIYSTTDGMGGCITAICKENGTIHRDVSPCLSTLTPPFTFSTVPTTARTKVTKMTTTLCVFEQCEWSQWFDVSNPATQNGDDDETYQNIQNNGYNICENPKDIHCEADNSSTVPFGLKNNIICNVSIGLFCNNSNQPPDVTCLNYQIQVLCCSFVPCELLTSTESPSTTSYLTSTKVKTTTQTSATSHTTTTHTSKKSTQLSTVHTSTTSISPTASTLTSKSTSHTTKLASTVPSTKIETTKKTSARTPISGTERLPYSSVSYSTSVFCSPGCYWSPWFNLNSPSPGISDGDFENLKAIQSVAQICTNPDDIECRAVMFPNTSLNELGQKVICDVSDGLVCLNKDQTPPMCYDYEISFHCCDDYSKCITTPQLPTETTHKTTSLSPHVTTTTLTKKSTILSSLSTHRTSISPTASRLTSKSTSHTTKSIGTSPELTHVTKKVSTAPTVISTTKLASTVHSTKIETTKKTSARTPISGTERQPYSSVSYSTSVFCSPGCYWSPWFNLNSPSPGISDGDFENLKAIQSVAQICTHPNNIECRAVMFPNISLNELGQNVICDVSDGLQCLNMDQTSQMCYDYEIRFHCCDDYSKCITTPQLPTETTHKTTSLSPHVTTTTLTKKSTILSSLSTHRTSISPTASRLTSKSTSHTTKSIGTSPILTSTTKKISTTKTVVSPVVTRTKVSTPLISTHCYCLVNGTTYSPDDIIYNQTDASGCYYYGYCNRNCTIERSRGPCLSSTPATSVHTTITRATTSTKHSTLTPAKTSMHTTSVTAVHTTSTPTTVKPVKTSTHIPSVTSVHTTSTPATTGAISSTVKPAKTSTHTTSVHTTTTPAPTGAISSTVKPVKTSTHTTSVTSVHATTTPATTGAISSTVKPAKTSTHTTSVTSVHRTTTPAVTSTTYSSMTPAKTSKFVTSIHSTSALLTTTTMPPTVTPVKASTSITVTKGPTTTSCAYPMFPVTEANVTVEGCPPKKTNEKWNLDNCTVATCRGNNIVTLEQVSCPVVKKINCATRSQPTLVYNHNGCCYEYECEGVCVAMENNQYMTFDGTTYEFFNNCTNILVQEINDKYHFMILVSNDYCSDLSDAKCPQTFIIFFETSTVTLMRFMQNGEMNKQIMFNQNIVSPGFTKDGFTISSTGVDIIVGIEAIKARIIFSDTLFMLTLPMSMFYNNTEGLCGTFTNNRSDDCLFQNGTYASDCSQVASSWNVNNVTDTLCSLNPALLPTEETPTISTCIATNLCDIIISTVFDPCHENVPPDTYFQMCMNTACQTNNENNLCSILELYANQCQLQGKCVDWRHSTDNKCACIGPDGMPKMPGSSWTTGCHDCVCEMNSVTVECKPVLCTPPVIPSCTRPGYTLVEVKDPQQPCCPKSECQCNRSLCQNTTTACPLGFQLTVPDAKGECCVINECKPMNVCVENGTIYLPNQVIPSLLPDVCAECTCTSDTDPVSMINAVACLSKECVMMCQEGFNYTVQEGQCCGTCVQVACIMTVENETILIQPGETWHMPGNNCSSYSCQTTEGHIVLTNVHTPCTVLSQSDCGTGYRYTIEAGDCCGKCEMLTCIVTLDNNSTHVLQPGDVWSPADNPCVTHECTHNFNTVSLDSKVKLCVINCGQGYKYKEITGECCGECIKVACSLDMDNMTKILQPGDTFIPPNNACIKYVCSQAYELVAEKTSCPEFNAADCKEGTINMTADGCCMTCEMEAVQKNCSLYSMSTEIQSGGCISAVPVDLTYCAGTCSSSFMYSLVTNMMETTCTCCIALRSAIKEINLMCPDGSSISSSYTYVEECGCSVPSCQDIINNGENSQAPPPPP</sequence>
<dbReference type="Xenbase" id="XB-GENE-29082111">
    <property type="gene designation" value="LOC100494280"/>
</dbReference>
<evidence type="ECO:0000256" key="2">
    <source>
        <dbReference type="ARBA" id="ARBA00022525"/>
    </source>
</evidence>
<proteinExistence type="predicted"/>
<feature type="compositionally biased region" description="Polar residues" evidence="9">
    <location>
        <begin position="1998"/>
        <end position="2011"/>
    </location>
</feature>
<dbReference type="Pfam" id="PF25962">
    <property type="entry name" value="TIL_OTOGL_Mucin"/>
    <property type="match status" value="1"/>
</dbReference>
<feature type="compositionally biased region" description="Polar residues" evidence="9">
    <location>
        <begin position="1878"/>
        <end position="1889"/>
    </location>
</feature>
<feature type="compositionally biased region" description="Low complexity" evidence="9">
    <location>
        <begin position="1890"/>
        <end position="1904"/>
    </location>
</feature>
<feature type="disulfide bond" evidence="8">
    <location>
        <begin position="2970"/>
        <end position="3019"/>
    </location>
</feature>
<dbReference type="PANTHER" id="PTHR11339:SF401">
    <property type="entry name" value="MUCIN-5AC"/>
    <property type="match status" value="1"/>
</dbReference>
<feature type="compositionally biased region" description="Polar residues" evidence="9">
    <location>
        <begin position="1653"/>
        <end position="1664"/>
    </location>
</feature>
<dbReference type="GO" id="GO:0031012">
    <property type="term" value="C:extracellular matrix"/>
    <property type="evidence" value="ECO:0000318"/>
    <property type="project" value="GO_Central"/>
</dbReference>
<dbReference type="SMART" id="SM00041">
    <property type="entry name" value="CT"/>
    <property type="match status" value="1"/>
</dbReference>
<dbReference type="InterPro" id="IPR002919">
    <property type="entry name" value="TIL_dom"/>
</dbReference>
<dbReference type="InterPro" id="IPR036084">
    <property type="entry name" value="Ser_inhib-like_sf"/>
</dbReference>
<keyword evidence="13" id="KW-1185">Reference proteome</keyword>
<feature type="domain" description="VWFC" evidence="11">
    <location>
        <begin position="2660"/>
        <end position="2730"/>
    </location>
</feature>
<dbReference type="InterPro" id="IPR006207">
    <property type="entry name" value="Cys_knot_C"/>
</dbReference>
<dbReference type="PROSITE" id="PS50184">
    <property type="entry name" value="VWFC_2"/>
    <property type="match status" value="2"/>
</dbReference>
<dbReference type="CDD" id="cd19941">
    <property type="entry name" value="TIL"/>
    <property type="match status" value="3"/>
</dbReference>
<feature type="domain" description="CTCK" evidence="10">
    <location>
        <begin position="2956"/>
        <end position="3043"/>
    </location>
</feature>
<keyword evidence="5" id="KW-0186">Copper</keyword>
<evidence type="ECO:0000256" key="7">
    <source>
        <dbReference type="ARBA" id="ARBA00023180"/>
    </source>
</evidence>
<evidence type="ECO:0000259" key="10">
    <source>
        <dbReference type="PROSITE" id="PS01225"/>
    </source>
</evidence>
<dbReference type="PROSITE" id="PS01208">
    <property type="entry name" value="VWFC_1"/>
    <property type="match status" value="1"/>
</dbReference>
<dbReference type="SMART" id="SM00216">
    <property type="entry name" value="VWD"/>
    <property type="match status" value="4"/>
</dbReference>
<comment type="caution">
    <text evidence="8">Lacks conserved residue(s) required for the propagation of feature annotation.</text>
</comment>
<name>A0A8J1JH24_XENTR</name>